<evidence type="ECO:0000313" key="3">
    <source>
        <dbReference type="EMBL" id="GLC28761.1"/>
    </source>
</evidence>
<proteinExistence type="predicted"/>
<protein>
    <submittedName>
        <fullName evidence="3">Exonuclease SbcCD subunit D</fullName>
    </submittedName>
</protein>
<dbReference type="InterPro" id="IPR041796">
    <property type="entry name" value="Mre11_N"/>
</dbReference>
<dbReference type="GO" id="GO:0004527">
    <property type="term" value="F:exonuclease activity"/>
    <property type="evidence" value="ECO:0007669"/>
    <property type="project" value="UniProtKB-KW"/>
</dbReference>
<accession>A0ABQ5N0R3</accession>
<feature type="domain" description="Calcineurin-like phosphoesterase" evidence="2">
    <location>
        <begin position="5"/>
        <end position="203"/>
    </location>
</feature>
<name>A0ABQ5N0R3_9CLOT</name>
<evidence type="ECO:0000256" key="1">
    <source>
        <dbReference type="ARBA" id="ARBA00022801"/>
    </source>
</evidence>
<sequence>MAGKLKFIHTADIHLGSILHLSCDPREDILDLVNNSTYYAFEYICSFAIENNVDFIIISGDLYDKEARSVRASKFFIEQCERLRENNIKVYLIYGNHDPLTKETDIFHMPDNVFTFDSNNANSIDYFNRDGELAARIVGQSYKTAAESRKMHKTYVVPDNSVYNIGLLHTQLNSNNKNYVPSTSIELKENVNIDYWALGHIHKFNIVNKDTPTIVYPGIPQGRDIGEEGMGGIILAEVEDKSLINLQYITTSLVVWKKVEIKIDEDKENIPENLSDLEDIMLKKAESIVEEYNNISKINGTIENPPLKGFVVQWIISGMGAINDIIKQSRDEIVQVLTKSLNDKLLNNLPFILSDSIEFKTSTFDLNIDKIIAENQIFREVDKVVQCCFRDDKMKMDLLKAMGDVYEYSDDVENYNEQKLQIDEKELSEIILKARQLAFEKLLERGD</sequence>
<evidence type="ECO:0000313" key="4">
    <source>
        <dbReference type="Proteomes" id="UP001208567"/>
    </source>
</evidence>
<dbReference type="SUPFAM" id="SSF56300">
    <property type="entry name" value="Metallo-dependent phosphatases"/>
    <property type="match status" value="1"/>
</dbReference>
<organism evidence="3 4">
    <name type="scientific">Clostridium omnivorum</name>
    <dbReference type="NCBI Taxonomy" id="1604902"/>
    <lineage>
        <taxon>Bacteria</taxon>
        <taxon>Bacillati</taxon>
        <taxon>Bacillota</taxon>
        <taxon>Clostridia</taxon>
        <taxon>Eubacteriales</taxon>
        <taxon>Clostridiaceae</taxon>
        <taxon>Clostridium</taxon>
    </lineage>
</organism>
<dbReference type="PANTHER" id="PTHR30337">
    <property type="entry name" value="COMPONENT OF ATP-DEPENDENT DSDNA EXONUCLEASE"/>
    <property type="match status" value="1"/>
</dbReference>
<dbReference type="RefSeq" id="WP_264848028.1">
    <property type="nucleotide sequence ID" value="NZ_BRXR01000001.1"/>
</dbReference>
<dbReference type="InterPro" id="IPR004843">
    <property type="entry name" value="Calcineurin-like_PHP"/>
</dbReference>
<dbReference type="Proteomes" id="UP001208567">
    <property type="component" value="Unassembled WGS sequence"/>
</dbReference>
<dbReference type="EMBL" id="BRXR01000001">
    <property type="protein sequence ID" value="GLC28761.1"/>
    <property type="molecule type" value="Genomic_DNA"/>
</dbReference>
<comment type="caution">
    <text evidence="3">The sequence shown here is derived from an EMBL/GenBank/DDBJ whole genome shotgun (WGS) entry which is preliminary data.</text>
</comment>
<keyword evidence="3" id="KW-0269">Exonuclease</keyword>
<keyword evidence="1" id="KW-0378">Hydrolase</keyword>
<dbReference type="CDD" id="cd00840">
    <property type="entry name" value="MPP_Mre11_N"/>
    <property type="match status" value="1"/>
</dbReference>
<reference evidence="3 4" key="1">
    <citation type="journal article" date="2024" name="Int. J. Syst. Evol. Microbiol.">
        <title>Clostridium omnivorum sp. nov., isolated from anoxic soil under the treatment of reductive soil disinfestation.</title>
        <authorList>
            <person name="Ueki A."/>
            <person name="Tonouchi A."/>
            <person name="Kaku N."/>
            <person name="Honma S."/>
            <person name="Ueki K."/>
        </authorList>
    </citation>
    <scope>NUCLEOTIDE SEQUENCE [LARGE SCALE GENOMIC DNA]</scope>
    <source>
        <strain evidence="3 4">E14</strain>
    </source>
</reference>
<dbReference type="InterPro" id="IPR029052">
    <property type="entry name" value="Metallo-depent_PP-like"/>
</dbReference>
<dbReference type="Pfam" id="PF00149">
    <property type="entry name" value="Metallophos"/>
    <property type="match status" value="1"/>
</dbReference>
<dbReference type="Gene3D" id="3.60.21.10">
    <property type="match status" value="1"/>
</dbReference>
<gene>
    <name evidence="3" type="ORF">bsdE14_01710</name>
</gene>
<dbReference type="PANTHER" id="PTHR30337:SF7">
    <property type="entry name" value="PHOSPHOESTERASE"/>
    <property type="match status" value="1"/>
</dbReference>
<evidence type="ECO:0000259" key="2">
    <source>
        <dbReference type="Pfam" id="PF00149"/>
    </source>
</evidence>
<keyword evidence="3" id="KW-0540">Nuclease</keyword>
<dbReference type="InterPro" id="IPR050535">
    <property type="entry name" value="DNA_Repair-Maintenance_Comp"/>
</dbReference>
<keyword evidence="4" id="KW-1185">Reference proteome</keyword>